<evidence type="ECO:0000313" key="2">
    <source>
        <dbReference type="Proteomes" id="UP001519460"/>
    </source>
</evidence>
<sequence length="94" mass="10793">MIRPKKKVASSEFIAWPNQGQISVRGSTSFKRYVVVNWRRLNQKIRCLQKKKKREEKRFPTPSNACLSPAAIYFGMNETYGAAGHPFCPGKVYL</sequence>
<accession>A0ABD0LWZ0</accession>
<keyword evidence="2" id="KW-1185">Reference proteome</keyword>
<reference evidence="1 2" key="1">
    <citation type="journal article" date="2023" name="Sci. Data">
        <title>Genome assembly of the Korean intertidal mud-creeper Batillaria attramentaria.</title>
        <authorList>
            <person name="Patra A.K."/>
            <person name="Ho P.T."/>
            <person name="Jun S."/>
            <person name="Lee S.J."/>
            <person name="Kim Y."/>
            <person name="Won Y.J."/>
        </authorList>
    </citation>
    <scope>NUCLEOTIDE SEQUENCE [LARGE SCALE GENOMIC DNA]</scope>
    <source>
        <strain evidence="1">Wonlab-2016</strain>
    </source>
</reference>
<proteinExistence type="predicted"/>
<name>A0ABD0LWZ0_9CAEN</name>
<dbReference type="Proteomes" id="UP001519460">
    <property type="component" value="Unassembled WGS sequence"/>
</dbReference>
<comment type="caution">
    <text evidence="1">The sequence shown here is derived from an EMBL/GenBank/DDBJ whole genome shotgun (WGS) entry which is preliminary data.</text>
</comment>
<gene>
    <name evidence="1" type="ORF">BaRGS_00004665</name>
</gene>
<protein>
    <submittedName>
        <fullName evidence="1">Uncharacterized protein</fullName>
    </submittedName>
</protein>
<dbReference type="AlphaFoldDB" id="A0ABD0LWZ0"/>
<organism evidence="1 2">
    <name type="scientific">Batillaria attramentaria</name>
    <dbReference type="NCBI Taxonomy" id="370345"/>
    <lineage>
        <taxon>Eukaryota</taxon>
        <taxon>Metazoa</taxon>
        <taxon>Spiralia</taxon>
        <taxon>Lophotrochozoa</taxon>
        <taxon>Mollusca</taxon>
        <taxon>Gastropoda</taxon>
        <taxon>Caenogastropoda</taxon>
        <taxon>Sorbeoconcha</taxon>
        <taxon>Cerithioidea</taxon>
        <taxon>Batillariidae</taxon>
        <taxon>Batillaria</taxon>
    </lineage>
</organism>
<dbReference type="EMBL" id="JACVVK020000017">
    <property type="protein sequence ID" value="KAK7503933.1"/>
    <property type="molecule type" value="Genomic_DNA"/>
</dbReference>
<evidence type="ECO:0000313" key="1">
    <source>
        <dbReference type="EMBL" id="KAK7503933.1"/>
    </source>
</evidence>